<organism evidence="3 4">
    <name type="scientific">Mycena indigotica</name>
    <dbReference type="NCBI Taxonomy" id="2126181"/>
    <lineage>
        <taxon>Eukaryota</taxon>
        <taxon>Fungi</taxon>
        <taxon>Dikarya</taxon>
        <taxon>Basidiomycota</taxon>
        <taxon>Agaricomycotina</taxon>
        <taxon>Agaricomycetes</taxon>
        <taxon>Agaricomycetidae</taxon>
        <taxon>Agaricales</taxon>
        <taxon>Marasmiineae</taxon>
        <taxon>Mycenaceae</taxon>
        <taxon>Mycena</taxon>
    </lineage>
</organism>
<dbReference type="PANTHER" id="PTHR12959">
    <property type="entry name" value="GPI TRANSAMIDASE COMPONENT PIG-T-RELATED"/>
    <property type="match status" value="1"/>
</dbReference>
<evidence type="ECO:0000256" key="2">
    <source>
        <dbReference type="SAM" id="SignalP"/>
    </source>
</evidence>
<name>A0A8H6WB37_9AGAR</name>
<evidence type="ECO:0000313" key="3">
    <source>
        <dbReference type="EMBL" id="KAF7312224.1"/>
    </source>
</evidence>
<reference evidence="3" key="1">
    <citation type="submission" date="2020-05" db="EMBL/GenBank/DDBJ databases">
        <title>Mycena genomes resolve the evolution of fungal bioluminescence.</title>
        <authorList>
            <person name="Tsai I.J."/>
        </authorList>
    </citation>
    <scope>NUCLEOTIDE SEQUENCE</scope>
    <source>
        <strain evidence="3">171206Taipei</strain>
    </source>
</reference>
<keyword evidence="1" id="KW-0812">Transmembrane</keyword>
<dbReference type="GO" id="GO:0042765">
    <property type="term" value="C:GPI-anchor transamidase complex"/>
    <property type="evidence" value="ECO:0007669"/>
    <property type="project" value="InterPro"/>
</dbReference>
<dbReference type="RefSeq" id="XP_037224332.1">
    <property type="nucleotide sequence ID" value="XM_037359237.1"/>
</dbReference>
<feature type="signal peptide" evidence="2">
    <location>
        <begin position="1"/>
        <end position="20"/>
    </location>
</feature>
<evidence type="ECO:0000313" key="4">
    <source>
        <dbReference type="Proteomes" id="UP000636479"/>
    </source>
</evidence>
<sequence length="517" mass="57936">MNPKCRRLWFSLFLPLAVLSLHNEVFDEQLNIRSLPDGKVASRFSFTTVLVGASPPTPQNHSSQDDPRHYSLFPLALGQILHEYAVTEMHLTLNAGKWNYDHWGYPDEDGVGTGAELWAWMGDGAVSTVDERWRGLRNALAGLFCASLGSLDELRTTSPTMMFAPGALSNRTSTHSLRHASLPSEHVCTENLTPFLKLLPCKSLSGIATLLNPHRLFDADWHGMGLHVSWLPQQGVQVKLTFQTISDPLRPQSSSRDWSFASVFERTIQRSCPVATSSQIVVALPFGVPYTINPQPSLVDQGHAIFDVVQSGPLDVSLHWPSGFQYSTTRLAETTFSVRRTLKGYTQDNGQLSVLLRNDEDSPVNIAYLETMPWIIQLYLHTLTLEVDGVSRNDLLQNITYIPPVPHSRATLFQIVLQIPSRSTLKLTMDITKAFLRYTEHPPDAQRGWDLPPAVFVRLDGRPQRRIYAPALLVDLATPDFSMPYNVIIFTCSLIAFIFGSVFNYLTRRFIVLPVPS</sequence>
<gene>
    <name evidence="3" type="ORF">MIND_00235400</name>
</gene>
<proteinExistence type="predicted"/>
<dbReference type="PANTHER" id="PTHR12959:SF11">
    <property type="entry name" value="GPI TRANSAMIDASE COMPONENT PIG-T"/>
    <property type="match status" value="1"/>
</dbReference>
<feature type="chain" id="PRO_5034197790" evidence="2">
    <location>
        <begin position="21"/>
        <end position="517"/>
    </location>
</feature>
<feature type="transmembrane region" description="Helical" evidence="1">
    <location>
        <begin position="485"/>
        <end position="506"/>
    </location>
</feature>
<dbReference type="InterPro" id="IPR007245">
    <property type="entry name" value="PIG-T"/>
</dbReference>
<dbReference type="Proteomes" id="UP000636479">
    <property type="component" value="Unassembled WGS sequence"/>
</dbReference>
<dbReference type="Pfam" id="PF04113">
    <property type="entry name" value="Gpi16"/>
    <property type="match status" value="2"/>
</dbReference>
<dbReference type="GeneID" id="59341753"/>
<comment type="caution">
    <text evidence="3">The sequence shown here is derived from an EMBL/GenBank/DDBJ whole genome shotgun (WGS) entry which is preliminary data.</text>
</comment>
<evidence type="ECO:0000256" key="1">
    <source>
        <dbReference type="SAM" id="Phobius"/>
    </source>
</evidence>
<keyword evidence="1" id="KW-1133">Transmembrane helix</keyword>
<keyword evidence="1" id="KW-0472">Membrane</keyword>
<keyword evidence="4" id="KW-1185">Reference proteome</keyword>
<dbReference type="OrthoDB" id="331263at2759"/>
<protein>
    <submittedName>
        <fullName evidence="3">GPI transamidase component GPI16</fullName>
    </submittedName>
</protein>
<accession>A0A8H6WB37</accession>
<dbReference type="EMBL" id="JACAZF010000002">
    <property type="protein sequence ID" value="KAF7312224.1"/>
    <property type="molecule type" value="Genomic_DNA"/>
</dbReference>
<keyword evidence="2" id="KW-0732">Signal</keyword>
<dbReference type="GO" id="GO:0016255">
    <property type="term" value="P:attachment of GPI anchor to protein"/>
    <property type="evidence" value="ECO:0007669"/>
    <property type="project" value="InterPro"/>
</dbReference>
<dbReference type="AlphaFoldDB" id="A0A8H6WB37"/>